<dbReference type="PRINTS" id="PR00111">
    <property type="entry name" value="ABHYDROLASE"/>
</dbReference>
<evidence type="ECO:0000313" key="5">
    <source>
        <dbReference type="Proteomes" id="UP000294114"/>
    </source>
</evidence>
<accession>A0A4Q8B9X0</accession>
<dbReference type="AlphaFoldDB" id="A0A4Q8B9X0"/>
<proteinExistence type="predicted"/>
<dbReference type="Gene3D" id="3.40.50.1820">
    <property type="entry name" value="alpha/beta hydrolase"/>
    <property type="match status" value="1"/>
</dbReference>
<dbReference type="InterPro" id="IPR050266">
    <property type="entry name" value="AB_hydrolase_sf"/>
</dbReference>
<evidence type="ECO:0000256" key="1">
    <source>
        <dbReference type="ARBA" id="ARBA00022801"/>
    </source>
</evidence>
<comment type="caution">
    <text evidence="4">The sequence shown here is derived from an EMBL/GenBank/DDBJ whole genome shotgun (WGS) entry which is preliminary data.</text>
</comment>
<evidence type="ECO:0000313" key="4">
    <source>
        <dbReference type="EMBL" id="RZU74318.1"/>
    </source>
</evidence>
<dbReference type="GO" id="GO:0016020">
    <property type="term" value="C:membrane"/>
    <property type="evidence" value="ECO:0007669"/>
    <property type="project" value="TreeGrafter"/>
</dbReference>
<dbReference type="GO" id="GO:0016787">
    <property type="term" value="F:hydrolase activity"/>
    <property type="evidence" value="ECO:0007669"/>
    <property type="project" value="UniProtKB-KW"/>
</dbReference>
<evidence type="ECO:0000259" key="2">
    <source>
        <dbReference type="Pfam" id="PF00561"/>
    </source>
</evidence>
<dbReference type="InterPro" id="IPR029058">
    <property type="entry name" value="AB_hydrolase_fold"/>
</dbReference>
<dbReference type="Pfam" id="PF08386">
    <property type="entry name" value="Abhydrolase_4"/>
    <property type="match status" value="1"/>
</dbReference>
<sequence>MSLTRSRPAGSGAAGFDATRFGAAAFRKVSPPGRFRVAELRLALAAPRPVAGLTSEFRLVDGLRTHTRRSADPGAGAPPVVLVHGLAVSHRYLTPLALTLSATHPVYVPDLPGFGLTERPGAAYDVSRHAAHLAAWLSAYSLGPVCLLGHSFGAEVAARLTADRPDLVRALVLAGPTSDPAARSRRGQFGRWLVDTLREAPAQLPVLLRDVRDARPWRVYASLSHSVRNAIEADLVRIAAPTLVLAGARDTIAPPAWREEVARLVPTARTVTVPAAAHNVATTAPAQVADAIRALLAPALKG</sequence>
<reference evidence="4 5" key="1">
    <citation type="submission" date="2019-02" db="EMBL/GenBank/DDBJ databases">
        <title>Sequencing the genomes of 1000 actinobacteria strains.</title>
        <authorList>
            <person name="Klenk H.-P."/>
        </authorList>
    </citation>
    <scope>NUCLEOTIDE SEQUENCE [LARGE SCALE GENOMIC DNA]</scope>
    <source>
        <strain evidence="4 5">DSM 45612</strain>
    </source>
</reference>
<dbReference type="Pfam" id="PF00561">
    <property type="entry name" value="Abhydrolase_1"/>
    <property type="match status" value="1"/>
</dbReference>
<organism evidence="4 5">
    <name type="scientific">Micromonospora kangleipakensis</name>
    <dbReference type="NCBI Taxonomy" id="1077942"/>
    <lineage>
        <taxon>Bacteria</taxon>
        <taxon>Bacillati</taxon>
        <taxon>Actinomycetota</taxon>
        <taxon>Actinomycetes</taxon>
        <taxon>Micromonosporales</taxon>
        <taxon>Micromonosporaceae</taxon>
        <taxon>Micromonospora</taxon>
    </lineage>
</organism>
<name>A0A4Q8B9X0_9ACTN</name>
<dbReference type="PANTHER" id="PTHR43798:SF31">
    <property type="entry name" value="AB HYDROLASE SUPERFAMILY PROTEIN YCLE"/>
    <property type="match status" value="1"/>
</dbReference>
<protein>
    <submittedName>
        <fullName evidence="4">Alpha-beta hydrolase superfamily lysophospholipase</fullName>
    </submittedName>
</protein>
<keyword evidence="5" id="KW-1185">Reference proteome</keyword>
<dbReference type="PANTHER" id="PTHR43798">
    <property type="entry name" value="MONOACYLGLYCEROL LIPASE"/>
    <property type="match status" value="1"/>
</dbReference>
<gene>
    <name evidence="4" type="ORF">EV384_2770</name>
</gene>
<dbReference type="InterPro" id="IPR013595">
    <property type="entry name" value="Pept_S33_TAP-like_C"/>
</dbReference>
<dbReference type="Proteomes" id="UP000294114">
    <property type="component" value="Unassembled WGS sequence"/>
</dbReference>
<feature type="domain" description="Peptidase S33 tripeptidyl aminopeptidase-like C-terminal" evidence="3">
    <location>
        <begin position="234"/>
        <end position="296"/>
    </location>
</feature>
<dbReference type="EMBL" id="SHLD01000001">
    <property type="protein sequence ID" value="RZU74318.1"/>
    <property type="molecule type" value="Genomic_DNA"/>
</dbReference>
<dbReference type="SUPFAM" id="SSF53474">
    <property type="entry name" value="alpha/beta-Hydrolases"/>
    <property type="match status" value="1"/>
</dbReference>
<evidence type="ECO:0000259" key="3">
    <source>
        <dbReference type="Pfam" id="PF08386"/>
    </source>
</evidence>
<dbReference type="InterPro" id="IPR000073">
    <property type="entry name" value="AB_hydrolase_1"/>
</dbReference>
<feature type="domain" description="AB hydrolase-1" evidence="2">
    <location>
        <begin position="78"/>
        <end position="189"/>
    </location>
</feature>
<keyword evidence="1 4" id="KW-0378">Hydrolase</keyword>